<feature type="non-terminal residue" evidence="1">
    <location>
        <position position="138"/>
    </location>
</feature>
<accession>A0ACB8RAI1</accession>
<dbReference type="EMBL" id="MU276143">
    <property type="protein sequence ID" value="KAI0041104.1"/>
    <property type="molecule type" value="Genomic_DNA"/>
</dbReference>
<proteinExistence type="predicted"/>
<protein>
    <submittedName>
        <fullName evidence="1">Uncharacterized protein</fullName>
    </submittedName>
</protein>
<dbReference type="Proteomes" id="UP000814033">
    <property type="component" value="Unassembled WGS sequence"/>
</dbReference>
<keyword evidence="2" id="KW-1185">Reference proteome</keyword>
<name>A0ACB8RAI1_9AGAM</name>
<comment type="caution">
    <text evidence="1">The sequence shown here is derived from an EMBL/GenBank/DDBJ whole genome shotgun (WGS) entry which is preliminary data.</text>
</comment>
<evidence type="ECO:0000313" key="2">
    <source>
        <dbReference type="Proteomes" id="UP000814033"/>
    </source>
</evidence>
<reference evidence="1" key="2">
    <citation type="journal article" date="2022" name="New Phytol.">
        <title>Evolutionary transition to the ectomycorrhizal habit in the genomes of a hyperdiverse lineage of mushroom-forming fungi.</title>
        <authorList>
            <person name="Looney B."/>
            <person name="Miyauchi S."/>
            <person name="Morin E."/>
            <person name="Drula E."/>
            <person name="Courty P.E."/>
            <person name="Kohler A."/>
            <person name="Kuo A."/>
            <person name="LaButti K."/>
            <person name="Pangilinan J."/>
            <person name="Lipzen A."/>
            <person name="Riley R."/>
            <person name="Andreopoulos W."/>
            <person name="He G."/>
            <person name="Johnson J."/>
            <person name="Nolan M."/>
            <person name="Tritt A."/>
            <person name="Barry K.W."/>
            <person name="Grigoriev I.V."/>
            <person name="Nagy L.G."/>
            <person name="Hibbett D."/>
            <person name="Henrissat B."/>
            <person name="Matheny P.B."/>
            <person name="Labbe J."/>
            <person name="Martin F.M."/>
        </authorList>
    </citation>
    <scope>NUCLEOTIDE SEQUENCE</scope>
    <source>
        <strain evidence="1">FP105234-sp</strain>
    </source>
</reference>
<sequence>MAVPMRIFGQTDAPGGRNRVTMMEDLTPWAQSHNGDTFGFAVWQALDLLNHFERRLTHVLALTVRRTQSTDPRKFYSLIDAEAVPMSLITERVGDTPEKGIKRTDVQQRAAGKLGAVLVMTFELLPGDDRPLREVIDP</sequence>
<organism evidence="1 2">
    <name type="scientific">Auriscalpium vulgare</name>
    <dbReference type="NCBI Taxonomy" id="40419"/>
    <lineage>
        <taxon>Eukaryota</taxon>
        <taxon>Fungi</taxon>
        <taxon>Dikarya</taxon>
        <taxon>Basidiomycota</taxon>
        <taxon>Agaricomycotina</taxon>
        <taxon>Agaricomycetes</taxon>
        <taxon>Russulales</taxon>
        <taxon>Auriscalpiaceae</taxon>
        <taxon>Auriscalpium</taxon>
    </lineage>
</organism>
<gene>
    <name evidence="1" type="ORF">FA95DRAFT_1611260</name>
</gene>
<reference evidence="1" key="1">
    <citation type="submission" date="2021-02" db="EMBL/GenBank/DDBJ databases">
        <authorList>
            <consortium name="DOE Joint Genome Institute"/>
            <person name="Ahrendt S."/>
            <person name="Looney B.P."/>
            <person name="Miyauchi S."/>
            <person name="Morin E."/>
            <person name="Drula E."/>
            <person name="Courty P.E."/>
            <person name="Chicoki N."/>
            <person name="Fauchery L."/>
            <person name="Kohler A."/>
            <person name="Kuo A."/>
            <person name="Labutti K."/>
            <person name="Pangilinan J."/>
            <person name="Lipzen A."/>
            <person name="Riley R."/>
            <person name="Andreopoulos W."/>
            <person name="He G."/>
            <person name="Johnson J."/>
            <person name="Barry K.W."/>
            <person name="Grigoriev I.V."/>
            <person name="Nagy L."/>
            <person name="Hibbett D."/>
            <person name="Henrissat B."/>
            <person name="Matheny P.B."/>
            <person name="Labbe J."/>
            <person name="Martin F."/>
        </authorList>
    </citation>
    <scope>NUCLEOTIDE SEQUENCE</scope>
    <source>
        <strain evidence="1">FP105234-sp</strain>
    </source>
</reference>
<evidence type="ECO:0000313" key="1">
    <source>
        <dbReference type="EMBL" id="KAI0041104.1"/>
    </source>
</evidence>